<dbReference type="AlphaFoldDB" id="A0A814K7A3"/>
<dbReference type="PANTHER" id="PTHR31701">
    <property type="entry name" value="ENDOPLASMIC RETICULUM MEMBRANE-ASSOCIATED RNA DEGRADATION PROTEIN"/>
    <property type="match status" value="1"/>
</dbReference>
<dbReference type="EMBL" id="CAJNOJ010000077">
    <property type="protein sequence ID" value="CAF1047227.1"/>
    <property type="molecule type" value="Genomic_DNA"/>
</dbReference>
<dbReference type="OrthoDB" id="49386at2759"/>
<dbReference type="PANTHER" id="PTHR31701:SF2">
    <property type="entry name" value="ENDOPLASMIC RETICULUM MEMBRANE-ASSOCIATED RNA DEGRADATION PROTEIN"/>
    <property type="match status" value="1"/>
</dbReference>
<sequence>MINITYLSPGVRDLLLSVSPFESGNTPYEPSIEEIRQCIVIDESGINYRESVRRLDKRILPQIETLFKQMNEEKFRSSYDNDRHCLWLTNRKDLFRIFHFLKSDQLHLATLLLTCFTERNLGNLLLTEINTVPNLLRQIVESSTLTSILGSDLTMILQLIIGSPKSINLRNIYWHGFVQYNEVSPKFSYLLLYLLIQIGPIIDGKVVPDRPFISLERFANHTFLPADARCPNAETAIHLIENHPLIDSGFKPLLKSSIDYIYNQNEYGLSMMLLLPIFEHVLRKLFVQINNCPERLLTAEVVIIHEAVRVFRAQHCSRLWMKFQILTCCLSDSEANCLCSELGHGYMGLLADLITYPEGVCLRSKLSHCEFNYEQLPRSIADAQFSLFLALLYRYNNHPDDYGQRLLDYVDNYKVFYHPIAIAKNQMRDFVVEFQRIPECAAAIEGEDATEISNFPVKLIDFWRLFIPLDQLSLYDDMSIQTIEVFLNENTLNLINRYCPHKTTTNGNSEQSLITIIRQLSVHIHQVLTNVDTFLKTRGQAYHSKQLRANQRANFERFINIYDDLHQSVLFISYLTYHSKQLRANQRANFERFINIYDDLHQSVLFISYLSSTILYSLDYIRCNDSRYSSFLMKILRIWLTFIENAVTLSSIIRNRWDELAALYSTAIDKSNKLIAKL</sequence>
<dbReference type="Proteomes" id="UP000663852">
    <property type="component" value="Unassembled WGS sequence"/>
</dbReference>
<proteinExistence type="predicted"/>
<name>A0A814K7A3_ADIRI</name>
<comment type="caution">
    <text evidence="2">The sequence shown here is derived from an EMBL/GenBank/DDBJ whole genome shotgun (WGS) entry which is preliminary data.</text>
</comment>
<evidence type="ECO:0000313" key="2">
    <source>
        <dbReference type="EMBL" id="CAF1047227.1"/>
    </source>
</evidence>
<evidence type="ECO:0000259" key="1">
    <source>
        <dbReference type="Pfam" id="PF13910"/>
    </source>
</evidence>
<evidence type="ECO:0000313" key="3">
    <source>
        <dbReference type="Proteomes" id="UP000663852"/>
    </source>
</evidence>
<dbReference type="InterPro" id="IPR039635">
    <property type="entry name" value="ERMARD"/>
</dbReference>
<protein>
    <recommendedName>
        <fullName evidence="1">DUF4209 domain-containing protein</fullName>
    </recommendedName>
</protein>
<reference evidence="2" key="1">
    <citation type="submission" date="2021-02" db="EMBL/GenBank/DDBJ databases">
        <authorList>
            <person name="Nowell W R."/>
        </authorList>
    </citation>
    <scope>NUCLEOTIDE SEQUENCE</scope>
</reference>
<organism evidence="2 3">
    <name type="scientific">Adineta ricciae</name>
    <name type="common">Rotifer</name>
    <dbReference type="NCBI Taxonomy" id="249248"/>
    <lineage>
        <taxon>Eukaryota</taxon>
        <taxon>Metazoa</taxon>
        <taxon>Spiralia</taxon>
        <taxon>Gnathifera</taxon>
        <taxon>Rotifera</taxon>
        <taxon>Eurotatoria</taxon>
        <taxon>Bdelloidea</taxon>
        <taxon>Adinetida</taxon>
        <taxon>Adinetidae</taxon>
        <taxon>Adineta</taxon>
    </lineage>
</organism>
<dbReference type="Pfam" id="PF13910">
    <property type="entry name" value="DUF4209"/>
    <property type="match status" value="1"/>
</dbReference>
<accession>A0A814K7A3</accession>
<feature type="domain" description="DUF4209" evidence="1">
    <location>
        <begin position="129"/>
        <end position="197"/>
    </location>
</feature>
<gene>
    <name evidence="2" type="ORF">EDS130_LOCUS17236</name>
</gene>
<dbReference type="InterPro" id="IPR025209">
    <property type="entry name" value="DUF4209"/>
</dbReference>